<dbReference type="GO" id="GO:0016491">
    <property type="term" value="F:oxidoreductase activity"/>
    <property type="evidence" value="ECO:0007669"/>
    <property type="project" value="InterPro"/>
</dbReference>
<evidence type="ECO:0000313" key="2">
    <source>
        <dbReference type="EMBL" id="SDZ53026.1"/>
    </source>
</evidence>
<dbReference type="STRING" id="137265.SAMN05421684_6289"/>
<feature type="domain" description="Alkyl hydroperoxide reductase subunit C/ Thiol specific antioxidant" evidence="1">
    <location>
        <begin position="9"/>
        <end position="130"/>
    </location>
</feature>
<evidence type="ECO:0000313" key="3">
    <source>
        <dbReference type="Proteomes" id="UP000199632"/>
    </source>
</evidence>
<dbReference type="Pfam" id="PF00578">
    <property type="entry name" value="AhpC-TSA"/>
    <property type="match status" value="1"/>
</dbReference>
<keyword evidence="3" id="KW-1185">Reference proteome</keyword>
<organism evidence="2 3">
    <name type="scientific">Asanoa ishikariensis</name>
    <dbReference type="NCBI Taxonomy" id="137265"/>
    <lineage>
        <taxon>Bacteria</taxon>
        <taxon>Bacillati</taxon>
        <taxon>Actinomycetota</taxon>
        <taxon>Actinomycetes</taxon>
        <taxon>Micromonosporales</taxon>
        <taxon>Micromonosporaceae</taxon>
        <taxon>Asanoa</taxon>
    </lineage>
</organism>
<dbReference type="GO" id="GO:0016209">
    <property type="term" value="F:antioxidant activity"/>
    <property type="evidence" value="ECO:0007669"/>
    <property type="project" value="InterPro"/>
</dbReference>
<dbReference type="Proteomes" id="UP000199632">
    <property type="component" value="Unassembled WGS sequence"/>
</dbReference>
<dbReference type="EMBL" id="FNQB01000003">
    <property type="protein sequence ID" value="SDZ53026.1"/>
    <property type="molecule type" value="Genomic_DNA"/>
</dbReference>
<proteinExistence type="predicted"/>
<dbReference type="OrthoDB" id="9809746at2"/>
<dbReference type="InterPro" id="IPR000866">
    <property type="entry name" value="AhpC/TSA"/>
</dbReference>
<dbReference type="AlphaFoldDB" id="A0A1H3TS88"/>
<name>A0A1H3TS88_9ACTN</name>
<sequence>MRSDITAGGVFPDYALPDHTGTVRTLRELQGDDPMILTLARGHYCPKEHQQHLDLAAFQSKVAVAYTSMVTIATDGHHALQEFRLSVGAQWTFLSDVDRMVQRDLDIKEYTDPENDPMIPHTLVLKPGLVVHSVYNGYWFWGRPSTDELWRDLRAATAEVRPDWDLSAPGLREAWDAGDMAPFHGYDRKPVAAAQDGRRS</sequence>
<reference evidence="3" key="1">
    <citation type="submission" date="2016-10" db="EMBL/GenBank/DDBJ databases">
        <authorList>
            <person name="Varghese N."/>
            <person name="Submissions S."/>
        </authorList>
    </citation>
    <scope>NUCLEOTIDE SEQUENCE [LARGE SCALE GENOMIC DNA]</scope>
    <source>
        <strain evidence="3">DSM 44718</strain>
    </source>
</reference>
<protein>
    <submittedName>
        <fullName evidence="2">Peroxiredoxin</fullName>
    </submittedName>
</protein>
<accession>A0A1H3TS88</accession>
<evidence type="ECO:0000259" key="1">
    <source>
        <dbReference type="Pfam" id="PF00578"/>
    </source>
</evidence>
<gene>
    <name evidence="2" type="ORF">SAMN05421684_6289</name>
</gene>
<dbReference type="RefSeq" id="WP_090800177.1">
    <property type="nucleotide sequence ID" value="NZ_BOND01000023.1"/>
</dbReference>
<dbReference type="SUPFAM" id="SSF52833">
    <property type="entry name" value="Thioredoxin-like"/>
    <property type="match status" value="1"/>
</dbReference>
<dbReference type="Gene3D" id="3.40.30.10">
    <property type="entry name" value="Glutaredoxin"/>
    <property type="match status" value="1"/>
</dbReference>
<dbReference type="InterPro" id="IPR036249">
    <property type="entry name" value="Thioredoxin-like_sf"/>
</dbReference>